<protein>
    <submittedName>
        <fullName evidence="2">Uncharacterized protein</fullName>
    </submittedName>
</protein>
<proteinExistence type="predicted"/>
<accession>A0A1Y0B160</accession>
<feature type="region of interest" description="Disordered" evidence="1">
    <location>
        <begin position="18"/>
        <end position="38"/>
    </location>
</feature>
<gene>
    <name evidence="2" type="ORF">AEK19_MT0961</name>
</gene>
<evidence type="ECO:0000256" key="1">
    <source>
        <dbReference type="SAM" id="MobiDB-lite"/>
    </source>
</evidence>
<evidence type="ECO:0000313" key="2">
    <source>
        <dbReference type="EMBL" id="ART31186.1"/>
    </source>
</evidence>
<feature type="compositionally biased region" description="Basic and acidic residues" evidence="1">
    <location>
        <begin position="27"/>
        <end position="38"/>
    </location>
</feature>
<sequence length="56" mass="6597">MAWLTLLEELKQLVARQASPSQTYYPREGKQPHKRTTEDCTVRHNHVMLTLNNTFI</sequence>
<keyword evidence="2" id="KW-0496">Mitochondrion</keyword>
<reference evidence="2" key="1">
    <citation type="submission" date="2017-03" db="EMBL/GenBank/DDBJ databases">
        <title>The mitochondrial genome of the carnivorous plant Utricularia reniformis (Lentibulariaceae): structure, comparative analysis and evolutionary landmarks.</title>
        <authorList>
            <person name="Silva S.R."/>
            <person name="Alvarenga D.O."/>
            <person name="Michael T.P."/>
            <person name="Miranda V.F.O."/>
            <person name="Varani A.M."/>
        </authorList>
    </citation>
    <scope>NUCLEOTIDE SEQUENCE</scope>
</reference>
<dbReference type="AlphaFoldDB" id="A0A1Y0B160"/>
<organism evidence="2">
    <name type="scientific">Utricularia reniformis</name>
    <dbReference type="NCBI Taxonomy" id="192314"/>
    <lineage>
        <taxon>Eukaryota</taxon>
        <taxon>Viridiplantae</taxon>
        <taxon>Streptophyta</taxon>
        <taxon>Embryophyta</taxon>
        <taxon>Tracheophyta</taxon>
        <taxon>Spermatophyta</taxon>
        <taxon>Magnoliopsida</taxon>
        <taxon>eudicotyledons</taxon>
        <taxon>Gunneridae</taxon>
        <taxon>Pentapetalae</taxon>
        <taxon>asterids</taxon>
        <taxon>lamiids</taxon>
        <taxon>Lamiales</taxon>
        <taxon>Lentibulariaceae</taxon>
        <taxon>Utricularia</taxon>
    </lineage>
</organism>
<geneLocation type="mitochondrion" evidence="2"/>
<name>A0A1Y0B160_9LAMI</name>
<dbReference type="EMBL" id="KY774314">
    <property type="protein sequence ID" value="ART31186.1"/>
    <property type="molecule type" value="Genomic_DNA"/>
</dbReference>